<evidence type="ECO:0000313" key="19">
    <source>
        <dbReference type="Proteomes" id="UP000243463"/>
    </source>
</evidence>
<dbReference type="PROSITE" id="PS51462">
    <property type="entry name" value="NUDIX"/>
    <property type="match status" value="1"/>
</dbReference>
<keyword evidence="9" id="KW-0234">DNA repair</keyword>
<dbReference type="InterPro" id="IPR015797">
    <property type="entry name" value="NUDIX_hydrolase-like_dom_sf"/>
</dbReference>
<evidence type="ECO:0000256" key="7">
    <source>
        <dbReference type="ARBA" id="ARBA00022801"/>
    </source>
</evidence>
<protein>
    <recommendedName>
        <fullName evidence="13">8-oxo-dGTP diphosphatase</fullName>
        <ecNumber evidence="12">3.6.1.55</ecNumber>
    </recommendedName>
    <alternativeName>
        <fullName evidence="16">7,8-dihydro-8-oxoguanine-triphosphatase</fullName>
    </alternativeName>
    <alternativeName>
        <fullName evidence="15">Mutator protein MutT</fullName>
    </alternativeName>
    <alternativeName>
        <fullName evidence="14">dGTP pyrophosphohydrolase</fullName>
    </alternativeName>
</protein>
<comment type="similarity">
    <text evidence="2">Belongs to the Nudix hydrolase family.</text>
</comment>
<reference evidence="19" key="1">
    <citation type="submission" date="2017-06" db="EMBL/GenBank/DDBJ databases">
        <authorList>
            <person name="Varghese N."/>
            <person name="Submissions S."/>
        </authorList>
    </citation>
    <scope>NUCLEOTIDE SEQUENCE [LARGE SCALE GENOMIC DNA]</scope>
    <source>
        <strain evidence="19">ANC 5114</strain>
    </source>
</reference>
<feature type="domain" description="Nudix hydrolase" evidence="17">
    <location>
        <begin position="6"/>
        <end position="134"/>
    </location>
</feature>
<evidence type="ECO:0000259" key="17">
    <source>
        <dbReference type="PROSITE" id="PS51462"/>
    </source>
</evidence>
<dbReference type="EC" id="3.6.1.55" evidence="12"/>
<evidence type="ECO:0000256" key="6">
    <source>
        <dbReference type="ARBA" id="ARBA00022763"/>
    </source>
</evidence>
<evidence type="ECO:0000256" key="11">
    <source>
        <dbReference type="ARBA" id="ARBA00036904"/>
    </source>
</evidence>
<dbReference type="GO" id="GO:0035539">
    <property type="term" value="F:8-oxo-7,8-dihydrodeoxyguanosine triphosphate pyrophosphatase activity"/>
    <property type="evidence" value="ECO:0007669"/>
    <property type="project" value="UniProtKB-EC"/>
</dbReference>
<dbReference type="AlphaFoldDB" id="A0A217EGA0"/>
<evidence type="ECO:0000256" key="14">
    <source>
        <dbReference type="ARBA" id="ARBA00041592"/>
    </source>
</evidence>
<comment type="cofactor">
    <cofactor evidence="1">
        <name>Mg(2+)</name>
        <dbReference type="ChEBI" id="CHEBI:18420"/>
    </cofactor>
</comment>
<evidence type="ECO:0000256" key="10">
    <source>
        <dbReference type="ARBA" id="ARBA00035861"/>
    </source>
</evidence>
<evidence type="ECO:0000256" key="16">
    <source>
        <dbReference type="ARBA" id="ARBA00042798"/>
    </source>
</evidence>
<proteinExistence type="inferred from homology"/>
<evidence type="ECO:0000256" key="5">
    <source>
        <dbReference type="ARBA" id="ARBA00022723"/>
    </source>
</evidence>
<evidence type="ECO:0000256" key="15">
    <source>
        <dbReference type="ARBA" id="ARBA00041979"/>
    </source>
</evidence>
<keyword evidence="4" id="KW-0235">DNA replication</keyword>
<dbReference type="GO" id="GO:0006260">
    <property type="term" value="P:DNA replication"/>
    <property type="evidence" value="ECO:0007669"/>
    <property type="project" value="UniProtKB-KW"/>
</dbReference>
<keyword evidence="8" id="KW-0460">Magnesium</keyword>
<dbReference type="CDD" id="cd03425">
    <property type="entry name" value="NUDIX_MutT_NudA_like"/>
    <property type="match status" value="1"/>
</dbReference>
<dbReference type="EMBL" id="FZLN01000002">
    <property type="protein sequence ID" value="SNQ29529.1"/>
    <property type="molecule type" value="Genomic_DNA"/>
</dbReference>
<keyword evidence="6" id="KW-0227">DNA damage</keyword>
<evidence type="ECO:0000256" key="13">
    <source>
        <dbReference type="ARBA" id="ARBA00040794"/>
    </source>
</evidence>
<dbReference type="GO" id="GO:0046872">
    <property type="term" value="F:metal ion binding"/>
    <property type="evidence" value="ECO:0007669"/>
    <property type="project" value="UniProtKB-KW"/>
</dbReference>
<keyword evidence="7" id="KW-0378">Hydrolase</keyword>
<dbReference type="InterPro" id="IPR020476">
    <property type="entry name" value="Nudix_hydrolase"/>
</dbReference>
<evidence type="ECO:0000256" key="8">
    <source>
        <dbReference type="ARBA" id="ARBA00022842"/>
    </source>
</evidence>
<evidence type="ECO:0000256" key="12">
    <source>
        <dbReference type="ARBA" id="ARBA00038905"/>
    </source>
</evidence>
<dbReference type="InterPro" id="IPR000086">
    <property type="entry name" value="NUDIX_hydrolase_dom"/>
</dbReference>
<dbReference type="Pfam" id="PF00293">
    <property type="entry name" value="NUDIX"/>
    <property type="match status" value="1"/>
</dbReference>
<dbReference type="Gene3D" id="3.90.79.10">
    <property type="entry name" value="Nucleoside Triphosphate Pyrophosphohydrolase"/>
    <property type="match status" value="1"/>
</dbReference>
<dbReference type="SUPFAM" id="SSF55811">
    <property type="entry name" value="Nudix"/>
    <property type="match status" value="1"/>
</dbReference>
<evidence type="ECO:0000256" key="2">
    <source>
        <dbReference type="ARBA" id="ARBA00005582"/>
    </source>
</evidence>
<dbReference type="InterPro" id="IPR047127">
    <property type="entry name" value="MutT-like"/>
</dbReference>
<evidence type="ECO:0000256" key="4">
    <source>
        <dbReference type="ARBA" id="ARBA00022705"/>
    </source>
</evidence>
<dbReference type="GO" id="GO:0006281">
    <property type="term" value="P:DNA repair"/>
    <property type="evidence" value="ECO:0007669"/>
    <property type="project" value="UniProtKB-KW"/>
</dbReference>
<dbReference type="Proteomes" id="UP000243463">
    <property type="component" value="Unassembled WGS sequence"/>
</dbReference>
<gene>
    <name evidence="18" type="ORF">SAMN05444584_1487</name>
</gene>
<dbReference type="GO" id="GO:0008413">
    <property type="term" value="F:8-oxo-7,8-dihydroguanosine triphosphate pyrophosphatase activity"/>
    <property type="evidence" value="ECO:0007669"/>
    <property type="project" value="TreeGrafter"/>
</dbReference>
<evidence type="ECO:0000256" key="1">
    <source>
        <dbReference type="ARBA" id="ARBA00001946"/>
    </source>
</evidence>
<evidence type="ECO:0000256" key="9">
    <source>
        <dbReference type="ARBA" id="ARBA00023204"/>
    </source>
</evidence>
<dbReference type="PANTHER" id="PTHR47707">
    <property type="entry name" value="8-OXO-DGTP DIPHOSPHATASE"/>
    <property type="match status" value="1"/>
</dbReference>
<dbReference type="PRINTS" id="PR00502">
    <property type="entry name" value="NUDIXFAMILY"/>
</dbReference>
<accession>A0A217EGA0</accession>
<name>A0A217EGA0_9GAMM</name>
<dbReference type="GO" id="GO:0044716">
    <property type="term" value="F:8-oxo-GDP phosphatase activity"/>
    <property type="evidence" value="ECO:0007669"/>
    <property type="project" value="TreeGrafter"/>
</dbReference>
<keyword evidence="5" id="KW-0479">Metal-binding</keyword>
<evidence type="ECO:0000313" key="18">
    <source>
        <dbReference type="EMBL" id="SNQ29529.1"/>
    </source>
</evidence>
<evidence type="ECO:0000256" key="3">
    <source>
        <dbReference type="ARBA" id="ARBA00022457"/>
    </source>
</evidence>
<comment type="catalytic activity">
    <reaction evidence="10">
        <text>8-oxo-dGTP + H2O = 8-oxo-dGMP + diphosphate + H(+)</text>
        <dbReference type="Rhea" id="RHEA:31575"/>
        <dbReference type="ChEBI" id="CHEBI:15377"/>
        <dbReference type="ChEBI" id="CHEBI:15378"/>
        <dbReference type="ChEBI" id="CHEBI:33019"/>
        <dbReference type="ChEBI" id="CHEBI:63224"/>
        <dbReference type="ChEBI" id="CHEBI:77896"/>
        <dbReference type="EC" id="3.6.1.55"/>
    </reaction>
</comment>
<keyword evidence="19" id="KW-1185">Reference proteome</keyword>
<dbReference type="PANTHER" id="PTHR47707:SF1">
    <property type="entry name" value="NUDIX HYDROLASE FAMILY PROTEIN"/>
    <property type="match status" value="1"/>
</dbReference>
<keyword evidence="3" id="KW-0515">Mutator protein</keyword>
<dbReference type="GO" id="GO:0044715">
    <property type="term" value="F:8-oxo-dGDP phosphatase activity"/>
    <property type="evidence" value="ECO:0007669"/>
    <property type="project" value="TreeGrafter"/>
</dbReference>
<comment type="catalytic activity">
    <reaction evidence="11">
        <text>8-oxo-GTP + H2O = 8-oxo-GMP + diphosphate + H(+)</text>
        <dbReference type="Rhea" id="RHEA:67616"/>
        <dbReference type="ChEBI" id="CHEBI:15377"/>
        <dbReference type="ChEBI" id="CHEBI:15378"/>
        <dbReference type="ChEBI" id="CHEBI:33019"/>
        <dbReference type="ChEBI" id="CHEBI:143553"/>
        <dbReference type="ChEBI" id="CHEBI:145694"/>
    </reaction>
</comment>
<organism evidence="18 19">
    <name type="scientific">Acinetobacter apis</name>
    <dbReference type="NCBI Taxonomy" id="1229165"/>
    <lineage>
        <taxon>Bacteria</taxon>
        <taxon>Pseudomonadati</taxon>
        <taxon>Pseudomonadota</taxon>
        <taxon>Gammaproteobacteria</taxon>
        <taxon>Moraxellales</taxon>
        <taxon>Moraxellaceae</taxon>
        <taxon>Acinetobacter</taxon>
    </lineage>
</organism>
<sequence length="136" mass="15785">MNKIYMKKFAVVAAVIQHENKILCVQRASSKYDYISFKYEFPGGKIELGETLEEAIVREVEEELCMHIIVDSYLMTVNHDYPDFSISLNTFLCYSQNKSLQLVEHIDYQWLTADELITLDWAAADLPIVNELIKND</sequence>